<sequence>MNFSDENKGDLTVVPTMKLADPVEINSSYLYHAALISGDKKSNRKARKIESIREKFEKISATSCILPLKELNKIRSRRNSGLSVVNTESRGRETELVGKAKHNEVFEVERNEEDIELAGLKSTIGLSEKLLLHDDKLISSKFSSVSGVSSSSDIEEVSDTTKTDDESGVGPLKEAQFQFEVISSSCATCTASSTASNISVEMSAKKKSEENGLQEVHRLLKKFTIIREQRAKKRLYQDLTDKTDDHSGTMDNSDLLMQYVFRVPVPHLYSPSNSNLHLLYAEKKDRLKKTNLSKGISLLESVPSEVQAIFQEPHSGIPSFLIPSNANSSNFRFRH</sequence>
<accession>A0A915PED3</accession>
<dbReference type="WBParaSite" id="sdigi.contig12.g1272.t1">
    <property type="protein sequence ID" value="sdigi.contig12.g1272.t1"/>
    <property type="gene ID" value="sdigi.contig12.g1272"/>
</dbReference>
<organism evidence="1 2">
    <name type="scientific">Setaria digitata</name>
    <dbReference type="NCBI Taxonomy" id="48799"/>
    <lineage>
        <taxon>Eukaryota</taxon>
        <taxon>Metazoa</taxon>
        <taxon>Ecdysozoa</taxon>
        <taxon>Nematoda</taxon>
        <taxon>Chromadorea</taxon>
        <taxon>Rhabditida</taxon>
        <taxon>Spirurina</taxon>
        <taxon>Spiruromorpha</taxon>
        <taxon>Filarioidea</taxon>
        <taxon>Setariidae</taxon>
        <taxon>Setaria</taxon>
    </lineage>
</organism>
<proteinExistence type="predicted"/>
<keyword evidence="1" id="KW-1185">Reference proteome</keyword>
<name>A0A915PED3_9BILA</name>
<dbReference type="AlphaFoldDB" id="A0A915PED3"/>
<evidence type="ECO:0000313" key="1">
    <source>
        <dbReference type="Proteomes" id="UP000887581"/>
    </source>
</evidence>
<evidence type="ECO:0000313" key="2">
    <source>
        <dbReference type="WBParaSite" id="sdigi.contig12.g1272.t1"/>
    </source>
</evidence>
<reference evidence="2" key="1">
    <citation type="submission" date="2022-11" db="UniProtKB">
        <authorList>
            <consortium name="WormBaseParasite"/>
        </authorList>
    </citation>
    <scope>IDENTIFICATION</scope>
</reference>
<dbReference type="Proteomes" id="UP000887581">
    <property type="component" value="Unplaced"/>
</dbReference>
<protein>
    <submittedName>
        <fullName evidence="2">Uncharacterized protein</fullName>
    </submittedName>
</protein>